<accession>A0A1I8ABM1</accession>
<dbReference type="WBParaSite" id="L893_g3787.t1">
    <property type="protein sequence ID" value="L893_g3787.t1"/>
    <property type="gene ID" value="L893_g3787"/>
</dbReference>
<organism evidence="1 2">
    <name type="scientific">Steinernema glaseri</name>
    <dbReference type="NCBI Taxonomy" id="37863"/>
    <lineage>
        <taxon>Eukaryota</taxon>
        <taxon>Metazoa</taxon>
        <taxon>Ecdysozoa</taxon>
        <taxon>Nematoda</taxon>
        <taxon>Chromadorea</taxon>
        <taxon>Rhabditida</taxon>
        <taxon>Tylenchina</taxon>
        <taxon>Panagrolaimomorpha</taxon>
        <taxon>Strongyloidoidea</taxon>
        <taxon>Steinernematidae</taxon>
        <taxon>Steinernema</taxon>
    </lineage>
</organism>
<evidence type="ECO:0000313" key="1">
    <source>
        <dbReference type="Proteomes" id="UP000095287"/>
    </source>
</evidence>
<proteinExistence type="predicted"/>
<reference evidence="2" key="1">
    <citation type="submission" date="2016-11" db="UniProtKB">
        <authorList>
            <consortium name="WormBaseParasite"/>
        </authorList>
    </citation>
    <scope>IDENTIFICATION</scope>
</reference>
<protein>
    <submittedName>
        <fullName evidence="2">Uncharacterized protein</fullName>
    </submittedName>
</protein>
<name>A0A1I8ABM1_9BILA</name>
<sequence length="109" mass="12100">MKDNYRSDDTFLCVFCARQVQPLSYCLDTPSVLICLIGSLNLHIYNFERSVCFLGLTKSTQYLFRPCCRALSSSVNTPTPPCPPSPPHLPDGAANLIEVCADLRYPSNP</sequence>
<dbReference type="AlphaFoldDB" id="A0A1I8ABM1"/>
<keyword evidence="1" id="KW-1185">Reference proteome</keyword>
<evidence type="ECO:0000313" key="2">
    <source>
        <dbReference type="WBParaSite" id="L893_g3787.t1"/>
    </source>
</evidence>
<dbReference type="Proteomes" id="UP000095287">
    <property type="component" value="Unplaced"/>
</dbReference>